<dbReference type="EMBL" id="CACVKT020002747">
    <property type="protein sequence ID" value="CAC5379751.1"/>
    <property type="molecule type" value="Genomic_DNA"/>
</dbReference>
<organism evidence="1 2">
    <name type="scientific">Mytilus coruscus</name>
    <name type="common">Sea mussel</name>
    <dbReference type="NCBI Taxonomy" id="42192"/>
    <lineage>
        <taxon>Eukaryota</taxon>
        <taxon>Metazoa</taxon>
        <taxon>Spiralia</taxon>
        <taxon>Lophotrochozoa</taxon>
        <taxon>Mollusca</taxon>
        <taxon>Bivalvia</taxon>
        <taxon>Autobranchia</taxon>
        <taxon>Pteriomorphia</taxon>
        <taxon>Mytilida</taxon>
        <taxon>Mytiloidea</taxon>
        <taxon>Mytilidae</taxon>
        <taxon>Mytilinae</taxon>
        <taxon>Mytilus</taxon>
    </lineage>
</organism>
<protein>
    <submittedName>
        <fullName evidence="1">Uncharacterized protein</fullName>
    </submittedName>
</protein>
<evidence type="ECO:0000313" key="2">
    <source>
        <dbReference type="Proteomes" id="UP000507470"/>
    </source>
</evidence>
<gene>
    <name evidence="1" type="ORF">MCOR_15778</name>
</gene>
<dbReference type="Proteomes" id="UP000507470">
    <property type="component" value="Unassembled WGS sequence"/>
</dbReference>
<dbReference type="OrthoDB" id="6066358at2759"/>
<accession>A0A6J8B8E8</accession>
<proteinExistence type="predicted"/>
<reference evidence="1 2" key="1">
    <citation type="submission" date="2020-06" db="EMBL/GenBank/DDBJ databases">
        <authorList>
            <person name="Li R."/>
            <person name="Bekaert M."/>
        </authorList>
    </citation>
    <scope>NUCLEOTIDE SEQUENCE [LARGE SCALE GENOMIC DNA]</scope>
    <source>
        <strain evidence="2">wild</strain>
    </source>
</reference>
<name>A0A6J8B8E8_MYTCO</name>
<keyword evidence="2" id="KW-1185">Reference proteome</keyword>
<evidence type="ECO:0000313" key="1">
    <source>
        <dbReference type="EMBL" id="CAC5379751.1"/>
    </source>
</evidence>
<sequence>MILLLPIIFVSCHGFLLDTSTPAGNGFCSFPCKLQDKLFYNEAANDTVITPNPYTLELASQQNDKITCLERSGAFILNRRGTKNDVYRCIKIIDVCDDAIVVLQTDLFTLTTPPKLCEICTPDKLRSQPELWVVIKCNVPSTCSTTSVTDQKCDGSESNIPDNGHNCKTQG</sequence>
<dbReference type="AlphaFoldDB" id="A0A6J8B8E8"/>